<keyword evidence="2" id="KW-1185">Reference proteome</keyword>
<accession>A0AC61RM05</accession>
<reference evidence="1" key="1">
    <citation type="submission" date="2019-04" db="EMBL/GenBank/DDBJ databases">
        <title>Microbes associate with the intestines of laboratory mice.</title>
        <authorList>
            <person name="Navarre W."/>
            <person name="Wong E."/>
            <person name="Huang K."/>
            <person name="Tropini C."/>
            <person name="Ng K."/>
            <person name="Yu B."/>
        </authorList>
    </citation>
    <scope>NUCLEOTIDE SEQUENCE</scope>
    <source>
        <strain evidence="1">NM01_1-7b</strain>
    </source>
</reference>
<sequence>MPGLKMCVYGKLQNDRFTYGSGHDVGRKSYKAIYGSLQAINKAIAEDKPIFIPEGEKDADTLIKQGCTAFTYGGVNDWQSDFATLVQGADVYILADNDEAGKRVAETIQNDIKTAAKSSKIIVPMPDTPKADITDYFSAGHSKQEFEKMLQQEQSTVKKTVRECTAVHSTAIEPQKRQESR</sequence>
<name>A0AC61RM05_9FIRM</name>
<evidence type="ECO:0000313" key="1">
    <source>
        <dbReference type="EMBL" id="TGY86324.1"/>
    </source>
</evidence>
<proteinExistence type="predicted"/>
<organism evidence="1 2">
    <name type="scientific">Petralouisia muris</name>
    <dbReference type="NCBI Taxonomy" id="3032872"/>
    <lineage>
        <taxon>Bacteria</taxon>
        <taxon>Bacillati</taxon>
        <taxon>Bacillota</taxon>
        <taxon>Clostridia</taxon>
        <taxon>Lachnospirales</taxon>
        <taxon>Lachnospiraceae</taxon>
        <taxon>Petralouisia</taxon>
    </lineage>
</organism>
<evidence type="ECO:0000313" key="2">
    <source>
        <dbReference type="Proteomes" id="UP000304953"/>
    </source>
</evidence>
<dbReference type="Proteomes" id="UP000304953">
    <property type="component" value="Unassembled WGS sequence"/>
</dbReference>
<dbReference type="EMBL" id="SRYA01000156">
    <property type="protein sequence ID" value="TGY86324.1"/>
    <property type="molecule type" value="Genomic_DNA"/>
</dbReference>
<comment type="caution">
    <text evidence="1">The sequence shown here is derived from an EMBL/GenBank/DDBJ whole genome shotgun (WGS) entry which is preliminary data.</text>
</comment>
<gene>
    <name evidence="1" type="ORF">E5329_28310</name>
</gene>
<protein>
    <submittedName>
        <fullName evidence="1">Uncharacterized protein</fullName>
    </submittedName>
</protein>